<dbReference type="EMBL" id="FOCT01000006">
    <property type="protein sequence ID" value="SEN69079.1"/>
    <property type="molecule type" value="Genomic_DNA"/>
</dbReference>
<evidence type="ECO:0000259" key="2">
    <source>
        <dbReference type="Pfam" id="PF07589"/>
    </source>
</evidence>
<sequence>MPKKKAMFYVATGVFLATTTLTSSISVAALISASVGGIPISDAVYENFNNLSSSGGLSSKGIYVTFNGIDSGTAALPDVSGKYAAPYVISASDHLFNDIPQEDGPDRSQYLATGIGSVTLDLNAYHQYFGLLWGSVDSYNILSFYDGSTLLFNFTGLDVTRLPNGDQGVNGTFYVNITSDVKFNKVIASSSQYSFEFDNVALVDVGTSSQEIQEIPEPGTLALLGLGLLAGSITRYKE</sequence>
<dbReference type="NCBIfam" id="TIGR02595">
    <property type="entry name" value="PEP_CTERM"/>
    <property type="match status" value="1"/>
</dbReference>
<keyword evidence="1" id="KW-0732">Signal</keyword>
<feature type="domain" description="Ice-binding protein C-terminal" evidence="2">
    <location>
        <begin position="215"/>
        <end position="230"/>
    </location>
</feature>
<dbReference type="AlphaFoldDB" id="A0A1H8IL64"/>
<evidence type="ECO:0000313" key="3">
    <source>
        <dbReference type="EMBL" id="SEN69079.1"/>
    </source>
</evidence>
<proteinExistence type="predicted"/>
<dbReference type="Pfam" id="PF07589">
    <property type="entry name" value="PEP-CTERM"/>
    <property type="match status" value="1"/>
</dbReference>
<dbReference type="Proteomes" id="UP000183898">
    <property type="component" value="Unassembled WGS sequence"/>
</dbReference>
<organism evidence="3 4">
    <name type="scientific">Nitrosospira multiformis</name>
    <dbReference type="NCBI Taxonomy" id="1231"/>
    <lineage>
        <taxon>Bacteria</taxon>
        <taxon>Pseudomonadati</taxon>
        <taxon>Pseudomonadota</taxon>
        <taxon>Betaproteobacteria</taxon>
        <taxon>Nitrosomonadales</taxon>
        <taxon>Nitrosomonadaceae</taxon>
        <taxon>Nitrosospira</taxon>
    </lineage>
</organism>
<feature type="chain" id="PRO_5010314932" evidence="1">
    <location>
        <begin position="29"/>
        <end position="238"/>
    </location>
</feature>
<evidence type="ECO:0000256" key="1">
    <source>
        <dbReference type="SAM" id="SignalP"/>
    </source>
</evidence>
<protein>
    <submittedName>
        <fullName evidence="3">PEP-CTERM protein-sorting domain-containing protein</fullName>
    </submittedName>
</protein>
<accession>A0A1H8IL64</accession>
<name>A0A1H8IL64_9PROT</name>
<gene>
    <name evidence="3" type="ORF">SAMN05216404_106104</name>
</gene>
<evidence type="ECO:0000313" key="4">
    <source>
        <dbReference type="Proteomes" id="UP000183898"/>
    </source>
</evidence>
<reference evidence="3 4" key="1">
    <citation type="submission" date="2016-10" db="EMBL/GenBank/DDBJ databases">
        <authorList>
            <person name="de Groot N.N."/>
        </authorList>
    </citation>
    <scope>NUCLEOTIDE SEQUENCE [LARGE SCALE GENOMIC DNA]</scope>
    <source>
        <strain evidence="3 4">Nl18</strain>
    </source>
</reference>
<dbReference type="RefSeq" id="WP_074746221.1">
    <property type="nucleotide sequence ID" value="NZ_FOCT01000006.1"/>
</dbReference>
<dbReference type="InterPro" id="IPR013424">
    <property type="entry name" value="Ice-binding_C"/>
</dbReference>
<feature type="signal peptide" evidence="1">
    <location>
        <begin position="1"/>
        <end position="28"/>
    </location>
</feature>